<dbReference type="AlphaFoldDB" id="A0A917DKQ2"/>
<dbReference type="Gene3D" id="3.40.50.10320">
    <property type="entry name" value="LmbE-like"/>
    <property type="match status" value="1"/>
</dbReference>
<organism evidence="1 2">
    <name type="scientific">Emticicia aquatilis</name>
    <dbReference type="NCBI Taxonomy" id="1537369"/>
    <lineage>
        <taxon>Bacteria</taxon>
        <taxon>Pseudomonadati</taxon>
        <taxon>Bacteroidota</taxon>
        <taxon>Cytophagia</taxon>
        <taxon>Cytophagales</taxon>
        <taxon>Leadbetterellaceae</taxon>
        <taxon>Emticicia</taxon>
    </lineage>
</organism>
<reference evidence="1" key="1">
    <citation type="journal article" date="2014" name="Int. J. Syst. Evol. Microbiol.">
        <title>Complete genome sequence of Corynebacterium casei LMG S-19264T (=DSM 44701T), isolated from a smear-ripened cheese.</title>
        <authorList>
            <consortium name="US DOE Joint Genome Institute (JGI-PGF)"/>
            <person name="Walter F."/>
            <person name="Albersmeier A."/>
            <person name="Kalinowski J."/>
            <person name="Ruckert C."/>
        </authorList>
    </citation>
    <scope>NUCLEOTIDE SEQUENCE</scope>
    <source>
        <strain evidence="1">CGMCC 1.15958</strain>
    </source>
</reference>
<dbReference type="SUPFAM" id="SSF102588">
    <property type="entry name" value="LmbE-like"/>
    <property type="match status" value="1"/>
</dbReference>
<dbReference type="EMBL" id="BMKK01000002">
    <property type="protein sequence ID" value="GGD46643.1"/>
    <property type="molecule type" value="Genomic_DNA"/>
</dbReference>
<comment type="caution">
    <text evidence="1">The sequence shown here is derived from an EMBL/GenBank/DDBJ whole genome shotgun (WGS) entry which is preliminary data.</text>
</comment>
<evidence type="ECO:0008006" key="3">
    <source>
        <dbReference type="Google" id="ProtNLM"/>
    </source>
</evidence>
<dbReference type="PANTHER" id="PTHR12993:SF29">
    <property type="entry name" value="BLR3841 PROTEIN"/>
    <property type="match status" value="1"/>
</dbReference>
<reference evidence="1" key="2">
    <citation type="submission" date="2020-09" db="EMBL/GenBank/DDBJ databases">
        <authorList>
            <person name="Sun Q."/>
            <person name="Zhou Y."/>
        </authorList>
    </citation>
    <scope>NUCLEOTIDE SEQUENCE</scope>
    <source>
        <strain evidence="1">CGMCC 1.15958</strain>
    </source>
</reference>
<dbReference type="InterPro" id="IPR024078">
    <property type="entry name" value="LmbE-like_dom_sf"/>
</dbReference>
<dbReference type="Pfam" id="PF02585">
    <property type="entry name" value="PIG-L"/>
    <property type="match status" value="1"/>
</dbReference>
<dbReference type="Proteomes" id="UP000609064">
    <property type="component" value="Unassembled WGS sequence"/>
</dbReference>
<accession>A0A917DKQ2</accession>
<dbReference type="GO" id="GO:0016811">
    <property type="term" value="F:hydrolase activity, acting on carbon-nitrogen (but not peptide) bonds, in linear amides"/>
    <property type="evidence" value="ECO:0007669"/>
    <property type="project" value="TreeGrafter"/>
</dbReference>
<sequence>MRQICKDKKIKDMNKLLVISAHSADFVWRSGGTIAKSVEQGAETLVVCLSFGERGESGELWKEDPNRSEESVKIIRKAQAQQAADIFGTPIMFLDWGDYPMLISDERIAQLTKIIGDFEPTVILTHTAKDPFNPDHPLAYQATERARLLSCGAGVASAFKSIDPPAWYSFEPHQPEICDFKPDTFIDISSVFDKKIAAMNCMGAQKYLVEYYTELGGRRANHARRISGKKEVKFAEAFQSHLPRVTNSIF</sequence>
<dbReference type="PANTHER" id="PTHR12993">
    <property type="entry name" value="N-ACETYLGLUCOSAMINYL-PHOSPHATIDYLINOSITOL DE-N-ACETYLASE-RELATED"/>
    <property type="match status" value="1"/>
</dbReference>
<gene>
    <name evidence="1" type="ORF">GCM10011514_08310</name>
</gene>
<protein>
    <recommendedName>
        <fullName evidence="3">PIG-L family deacetylase</fullName>
    </recommendedName>
</protein>
<keyword evidence="2" id="KW-1185">Reference proteome</keyword>
<evidence type="ECO:0000313" key="2">
    <source>
        <dbReference type="Proteomes" id="UP000609064"/>
    </source>
</evidence>
<proteinExistence type="predicted"/>
<dbReference type="InterPro" id="IPR003737">
    <property type="entry name" value="GlcNAc_PI_deacetylase-related"/>
</dbReference>
<name>A0A917DKQ2_9BACT</name>
<evidence type="ECO:0000313" key="1">
    <source>
        <dbReference type="EMBL" id="GGD46643.1"/>
    </source>
</evidence>